<reference evidence="2" key="1">
    <citation type="submission" date="2022-11" db="EMBL/GenBank/DDBJ databases">
        <title>Genome Resource of Sclerotinia nivalis Strain SnTB1, a Plant Pathogen Isolated from American Ginseng.</title>
        <authorList>
            <person name="Fan S."/>
        </authorList>
    </citation>
    <scope>NUCLEOTIDE SEQUENCE</scope>
    <source>
        <strain evidence="2">SnTB1</strain>
    </source>
</reference>
<dbReference type="Proteomes" id="UP001152300">
    <property type="component" value="Unassembled WGS sequence"/>
</dbReference>
<gene>
    <name evidence="2" type="ORF">OCU04_007464</name>
</gene>
<evidence type="ECO:0000256" key="1">
    <source>
        <dbReference type="SAM" id="MobiDB-lite"/>
    </source>
</evidence>
<dbReference type="EMBL" id="JAPEIS010000008">
    <property type="protein sequence ID" value="KAJ8063595.1"/>
    <property type="molecule type" value="Genomic_DNA"/>
</dbReference>
<proteinExistence type="predicted"/>
<organism evidence="2 3">
    <name type="scientific">Sclerotinia nivalis</name>
    <dbReference type="NCBI Taxonomy" id="352851"/>
    <lineage>
        <taxon>Eukaryota</taxon>
        <taxon>Fungi</taxon>
        <taxon>Dikarya</taxon>
        <taxon>Ascomycota</taxon>
        <taxon>Pezizomycotina</taxon>
        <taxon>Leotiomycetes</taxon>
        <taxon>Helotiales</taxon>
        <taxon>Sclerotiniaceae</taxon>
        <taxon>Sclerotinia</taxon>
    </lineage>
</organism>
<evidence type="ECO:0000313" key="3">
    <source>
        <dbReference type="Proteomes" id="UP001152300"/>
    </source>
</evidence>
<feature type="region of interest" description="Disordered" evidence="1">
    <location>
        <begin position="22"/>
        <end position="58"/>
    </location>
</feature>
<accession>A0A9X0AJ25</accession>
<dbReference type="AlphaFoldDB" id="A0A9X0AJ25"/>
<evidence type="ECO:0000313" key="2">
    <source>
        <dbReference type="EMBL" id="KAJ8063595.1"/>
    </source>
</evidence>
<feature type="compositionally biased region" description="Low complexity" evidence="1">
    <location>
        <begin position="38"/>
        <end position="49"/>
    </location>
</feature>
<name>A0A9X0AJ25_9HELO</name>
<sequence length="140" mass="15095">MIFRSFNLSVIPSVKNNRLGPLGVHQSRIPSARSPDQPSTTPTLSILPTAGRTSVHSSSKAKPQKYLLTFSSVILLARPDKPLLCSISASTRSLGLSENFPLHKAFISAVTSDGPKASSQSIMLVMYSCFSTRVTFLTTI</sequence>
<protein>
    <submittedName>
        <fullName evidence="2">Uncharacterized protein</fullName>
    </submittedName>
</protein>
<keyword evidence="3" id="KW-1185">Reference proteome</keyword>
<comment type="caution">
    <text evidence="2">The sequence shown here is derived from an EMBL/GenBank/DDBJ whole genome shotgun (WGS) entry which is preliminary data.</text>
</comment>